<dbReference type="EMBL" id="BPQH01000013">
    <property type="protein sequence ID" value="GJD51506.1"/>
    <property type="molecule type" value="Genomic_DNA"/>
</dbReference>
<proteinExistence type="predicted"/>
<comment type="caution">
    <text evidence="2">The sequence shown here is derived from an EMBL/GenBank/DDBJ whole genome shotgun (WGS) entry which is preliminary data.</text>
</comment>
<evidence type="ECO:0000313" key="2">
    <source>
        <dbReference type="EMBL" id="GJD51506.1"/>
    </source>
</evidence>
<sequence length="105" mass="10507">MRRAALLLAGLVASHVAGVPAGGPPGGAAAMAAEADDAAILYLDAAGWRGAEPARKLALARAFMRIFCADLRMAPSALVACLDRDGRGEPVLERAVACAAALPGA</sequence>
<gene>
    <name evidence="2" type="ORF">OPKNFCMD_4261</name>
</gene>
<keyword evidence="1" id="KW-0732">Signal</keyword>
<feature type="signal peptide" evidence="1">
    <location>
        <begin position="1"/>
        <end position="21"/>
    </location>
</feature>
<organism evidence="2 3">
    <name type="scientific">Methylobacterium crusticola</name>
    <dbReference type="NCBI Taxonomy" id="1697972"/>
    <lineage>
        <taxon>Bacteria</taxon>
        <taxon>Pseudomonadati</taxon>
        <taxon>Pseudomonadota</taxon>
        <taxon>Alphaproteobacteria</taxon>
        <taxon>Hyphomicrobiales</taxon>
        <taxon>Methylobacteriaceae</taxon>
        <taxon>Methylobacterium</taxon>
    </lineage>
</organism>
<dbReference type="Proteomes" id="UP001055167">
    <property type="component" value="Unassembled WGS sequence"/>
</dbReference>
<name>A0ABQ4R2K7_9HYPH</name>
<feature type="chain" id="PRO_5046023824" description="UrcA family protein" evidence="1">
    <location>
        <begin position="22"/>
        <end position="105"/>
    </location>
</feature>
<evidence type="ECO:0008006" key="4">
    <source>
        <dbReference type="Google" id="ProtNLM"/>
    </source>
</evidence>
<evidence type="ECO:0000313" key="3">
    <source>
        <dbReference type="Proteomes" id="UP001055167"/>
    </source>
</evidence>
<keyword evidence="3" id="KW-1185">Reference proteome</keyword>
<reference evidence="2" key="2">
    <citation type="submission" date="2021-08" db="EMBL/GenBank/DDBJ databases">
        <authorList>
            <person name="Tani A."/>
            <person name="Ola A."/>
            <person name="Ogura Y."/>
            <person name="Katsura K."/>
            <person name="Hayashi T."/>
        </authorList>
    </citation>
    <scope>NUCLEOTIDE SEQUENCE</scope>
    <source>
        <strain evidence="2">KCTC 52305</strain>
    </source>
</reference>
<accession>A0ABQ4R2K7</accession>
<evidence type="ECO:0000256" key="1">
    <source>
        <dbReference type="SAM" id="SignalP"/>
    </source>
</evidence>
<protein>
    <recommendedName>
        <fullName evidence="4">UrcA family protein</fullName>
    </recommendedName>
</protein>
<reference evidence="2" key="1">
    <citation type="journal article" date="2021" name="Front. Microbiol.">
        <title>Comprehensive Comparative Genomics and Phenotyping of Methylobacterium Species.</title>
        <authorList>
            <person name="Alessa O."/>
            <person name="Ogura Y."/>
            <person name="Fujitani Y."/>
            <person name="Takami H."/>
            <person name="Hayashi T."/>
            <person name="Sahin N."/>
            <person name="Tani A."/>
        </authorList>
    </citation>
    <scope>NUCLEOTIDE SEQUENCE</scope>
    <source>
        <strain evidence="2">KCTC 52305</strain>
    </source>
</reference>